<proteinExistence type="predicted"/>
<dbReference type="EMBL" id="CAEZUZ010000012">
    <property type="protein sequence ID" value="CAB4608827.1"/>
    <property type="molecule type" value="Genomic_DNA"/>
</dbReference>
<gene>
    <name evidence="1" type="ORF">UFOPK1889_00151</name>
</gene>
<reference evidence="1" key="1">
    <citation type="submission" date="2020-05" db="EMBL/GenBank/DDBJ databases">
        <authorList>
            <person name="Chiriac C."/>
            <person name="Salcher M."/>
            <person name="Ghai R."/>
            <person name="Kavagutti S V."/>
        </authorList>
    </citation>
    <scope>NUCLEOTIDE SEQUENCE</scope>
</reference>
<name>A0A6J6H584_9ZZZZ</name>
<organism evidence="1">
    <name type="scientific">freshwater metagenome</name>
    <dbReference type="NCBI Taxonomy" id="449393"/>
    <lineage>
        <taxon>unclassified sequences</taxon>
        <taxon>metagenomes</taxon>
        <taxon>ecological metagenomes</taxon>
    </lineage>
</organism>
<sequence>MMAIQEEVQQLTFSHISRLTDDRGIFEHAIGSHPRFVHGYCTDDNARLLVVSAREKNQPDSEIFERIAARFLLDAMMPNGKVHNRMSFDRVWTDQPSTDDCWGRAMWGLGVAVADSADTEIRNRCYEAFALGTQQRSRYLRSRCFAALGAVEVLKVDPANEDALGLVLDAAQVLNSLVHGSLQWPWPEERLTYANALIPETMLACGVTLNDAGLVQRGISLLHWLVARETNGEHLSVTPVGGCGYLGQAHGFDQQPIEVAALADAAKRARTITKDEYWDDVLHMAVTWFLGNNDSGVSMIDFETCGGYDGLEHDGVNMNQGAESTLAMLATMQLRPLLWSDAP</sequence>
<dbReference type="AlphaFoldDB" id="A0A6J6H584"/>
<accession>A0A6J6H584</accession>
<evidence type="ECO:0000313" key="1">
    <source>
        <dbReference type="EMBL" id="CAB4608827.1"/>
    </source>
</evidence>
<protein>
    <submittedName>
        <fullName evidence="1">Unannotated protein</fullName>
    </submittedName>
</protein>